<keyword evidence="7 9" id="KW-0120">Carbon dioxide fixation</keyword>
<evidence type="ECO:0000256" key="5">
    <source>
        <dbReference type="ARBA" id="ARBA00022842"/>
    </source>
</evidence>
<dbReference type="AlphaFoldDB" id="A0A345NLH3"/>
<dbReference type="InterPro" id="IPR015813">
    <property type="entry name" value="Pyrv/PenolPyrv_kinase-like_dom"/>
</dbReference>
<evidence type="ECO:0000256" key="7">
    <source>
        <dbReference type="ARBA" id="ARBA00023300"/>
    </source>
</evidence>
<comment type="function">
    <text evidence="1 9">Forms oxaloacetate, a four-carbon dicarboxylic acid source for the tricarboxylic acid cycle.</text>
</comment>
<comment type="subunit">
    <text evidence="9">Homotetramer.</text>
</comment>
<sequence length="935" mass="101271">MNEPDATHPPADAGQQAPAPHDPISPELRADVRRLSTLLGQALVRHHGQELLDTVEQVRLTTKASQEGDDAAAEQVRQVLAGLPLDTASSLVRAFSAYFHLANAAEQVHRVRTLTSRPESEGWLTAAVRDVVAAGGPELLASTVEELDVRPVFTAHPTEASRRSVLTKIRHLSDLLAVGTEPDTVARRRQDHDLAELIDLIWQTDELRQSRPTPMDEARNAMYYLEEVLGTTVPELLGELGDLLAEHGVDVDPTRPPVRFGSWIGGDRDGNPFVTPEVTREVLQLHGRHAVGVAVSLVDVLISRLSSSTDVVQVDPRLEESVRLDLEHLPGLDPRVLELNAHEPYRLKLTCVRAKLLNTGRRLEQGTPHEPGRDYADVQDILADLEVVAQSLRSHGGGLVADGGLARATQTLAGTGLHLATLDVREHAEKHHEAIAPLLDAAGATGPEGYAVLDGPARTGLLAEELGSRRPLLTRAAARSQTLAVFDEIREALDTYGDEAIETYVISMTQGPDDVLAAAVLAREAGLVDLHGSTGENGAFARIGFAPLLETIDELAGAAELVGTLLSTPSYRELVRLRGDVQEVMLGYSDSNKQAGVLTSQWGIHQAQRALRDVAAEHGVRLRLFHGRGGSVGRGGGPTYEAILAQPNGVLEGEIKFTEQGEVISDKYSLPALAKENLELSVAAVLRASALHRDPRTTAAERERFGEVMELASDAAFTAYRRLIEDPDLPAYFVAATPVDQLGALNIGSRPSKRPDTGKGLEGLRAIPWVFGWTQTRQIVPGWYGVGSGLRAAREAGHGDTLKEMLERWHFFAAVVSNVEMTVVKTDLGIAAHYVGSLVPPELRHVFDDIRAELELTVAELRLLTGEEELLDDQPVLQRTLAVRDNYLDPISYLQVELLRRLREEDGADAATTAQLQRALLATVNGVAAGLRNTG</sequence>
<evidence type="ECO:0000256" key="6">
    <source>
        <dbReference type="ARBA" id="ARBA00023239"/>
    </source>
</evidence>
<accession>A0A345NLH3</accession>
<dbReference type="PANTHER" id="PTHR30523:SF6">
    <property type="entry name" value="PHOSPHOENOLPYRUVATE CARBOXYLASE"/>
    <property type="match status" value="1"/>
</dbReference>
<dbReference type="GO" id="GO:0008964">
    <property type="term" value="F:phosphoenolpyruvate carboxylase activity"/>
    <property type="evidence" value="ECO:0007669"/>
    <property type="project" value="UniProtKB-UniRule"/>
</dbReference>
<dbReference type="GO" id="GO:0006107">
    <property type="term" value="P:oxaloacetate metabolic process"/>
    <property type="evidence" value="ECO:0007669"/>
    <property type="project" value="UniProtKB-UniRule"/>
</dbReference>
<reference evidence="12 13" key="1">
    <citation type="submission" date="2018-07" db="EMBL/GenBank/DDBJ databases">
        <title>Complete genome sequencing of Ornithinimicrobium sp. AMA3305.</title>
        <authorList>
            <person name="Bae J.-W."/>
        </authorList>
    </citation>
    <scope>NUCLEOTIDE SEQUENCE [LARGE SCALE GENOMIC DNA]</scope>
    <source>
        <strain evidence="12 13">AMA3305</strain>
    </source>
</reference>
<name>A0A345NLH3_9MICO</name>
<evidence type="ECO:0000256" key="4">
    <source>
        <dbReference type="ARBA" id="ARBA00022419"/>
    </source>
</evidence>
<feature type="compositionally biased region" description="Low complexity" evidence="11">
    <location>
        <begin position="8"/>
        <end position="19"/>
    </location>
</feature>
<feature type="active site" evidence="9 10">
    <location>
        <position position="156"/>
    </location>
</feature>
<dbReference type="OrthoDB" id="9768133at2"/>
<evidence type="ECO:0000256" key="3">
    <source>
        <dbReference type="ARBA" id="ARBA00012305"/>
    </source>
</evidence>
<evidence type="ECO:0000256" key="2">
    <source>
        <dbReference type="ARBA" id="ARBA00008346"/>
    </source>
</evidence>
<dbReference type="GO" id="GO:0006099">
    <property type="term" value="P:tricarboxylic acid cycle"/>
    <property type="evidence" value="ECO:0007669"/>
    <property type="project" value="InterPro"/>
</dbReference>
<dbReference type="NCBIfam" id="NF000584">
    <property type="entry name" value="PRK00009.1"/>
    <property type="match status" value="1"/>
</dbReference>
<dbReference type="InterPro" id="IPR018129">
    <property type="entry name" value="PEP_COase_Lys_AS"/>
</dbReference>
<organism evidence="12 13">
    <name type="scientific">Ornithinimicrobium avium</name>
    <dbReference type="NCBI Taxonomy" id="2283195"/>
    <lineage>
        <taxon>Bacteria</taxon>
        <taxon>Bacillati</taxon>
        <taxon>Actinomycetota</taxon>
        <taxon>Actinomycetes</taxon>
        <taxon>Micrococcales</taxon>
        <taxon>Ornithinimicrobiaceae</taxon>
        <taxon>Ornithinimicrobium</taxon>
    </lineage>
</organism>
<dbReference type="InterPro" id="IPR022805">
    <property type="entry name" value="PEP_COase_bac/pln-type"/>
</dbReference>
<feature type="active site" evidence="9">
    <location>
        <position position="593"/>
    </location>
</feature>
<dbReference type="PANTHER" id="PTHR30523">
    <property type="entry name" value="PHOSPHOENOLPYRUVATE CARBOXYLASE"/>
    <property type="match status" value="1"/>
</dbReference>
<dbReference type="PROSITE" id="PS00781">
    <property type="entry name" value="PEPCASE_1"/>
    <property type="match status" value="1"/>
</dbReference>
<feature type="region of interest" description="Disordered" evidence="11">
    <location>
        <begin position="1"/>
        <end position="26"/>
    </location>
</feature>
<dbReference type="PRINTS" id="PR00150">
    <property type="entry name" value="PEPCARBXLASE"/>
</dbReference>
<dbReference type="Pfam" id="PF00311">
    <property type="entry name" value="PEPcase"/>
    <property type="match status" value="1"/>
</dbReference>
<evidence type="ECO:0000313" key="13">
    <source>
        <dbReference type="Proteomes" id="UP000253790"/>
    </source>
</evidence>
<keyword evidence="5 9" id="KW-0460">Magnesium</keyword>
<dbReference type="Proteomes" id="UP000253790">
    <property type="component" value="Chromosome"/>
</dbReference>
<gene>
    <name evidence="9" type="primary">ppc</name>
    <name evidence="12" type="ORF">DV701_06835</name>
</gene>
<dbReference type="GO" id="GO:0005829">
    <property type="term" value="C:cytosol"/>
    <property type="evidence" value="ECO:0007669"/>
    <property type="project" value="TreeGrafter"/>
</dbReference>
<evidence type="ECO:0000256" key="1">
    <source>
        <dbReference type="ARBA" id="ARBA00003670"/>
    </source>
</evidence>
<evidence type="ECO:0000313" key="12">
    <source>
        <dbReference type="EMBL" id="AXH95881.1"/>
    </source>
</evidence>
<dbReference type="KEGG" id="orn:DV701_06835"/>
<comment type="similarity">
    <text evidence="2 9">Belongs to the PEPCase type 1 family.</text>
</comment>
<dbReference type="GO" id="GO:0015977">
    <property type="term" value="P:carbon fixation"/>
    <property type="evidence" value="ECO:0007669"/>
    <property type="project" value="UniProtKB-UniRule"/>
</dbReference>
<dbReference type="EC" id="4.1.1.31" evidence="3 9"/>
<evidence type="ECO:0000256" key="11">
    <source>
        <dbReference type="SAM" id="MobiDB-lite"/>
    </source>
</evidence>
<dbReference type="SUPFAM" id="SSF51621">
    <property type="entry name" value="Phosphoenolpyruvate/pyruvate domain"/>
    <property type="match status" value="1"/>
</dbReference>
<evidence type="ECO:0000256" key="10">
    <source>
        <dbReference type="PROSITE-ProRule" id="PRU10111"/>
    </source>
</evidence>
<evidence type="ECO:0000256" key="9">
    <source>
        <dbReference type="HAMAP-Rule" id="MF_00595"/>
    </source>
</evidence>
<proteinExistence type="inferred from homology"/>
<evidence type="ECO:0000256" key="8">
    <source>
        <dbReference type="ARBA" id="ARBA00048995"/>
    </source>
</evidence>
<keyword evidence="6 9" id="KW-0456">Lyase</keyword>
<dbReference type="InterPro" id="IPR021135">
    <property type="entry name" value="PEP_COase"/>
</dbReference>
<dbReference type="GO" id="GO:0000287">
    <property type="term" value="F:magnesium ion binding"/>
    <property type="evidence" value="ECO:0007669"/>
    <property type="project" value="UniProtKB-UniRule"/>
</dbReference>
<dbReference type="EMBL" id="CP031229">
    <property type="protein sequence ID" value="AXH95881.1"/>
    <property type="molecule type" value="Genomic_DNA"/>
</dbReference>
<comment type="cofactor">
    <cofactor evidence="9">
        <name>Mg(2+)</name>
        <dbReference type="ChEBI" id="CHEBI:18420"/>
    </cofactor>
</comment>
<dbReference type="HAMAP" id="MF_00595">
    <property type="entry name" value="PEPcase_type1"/>
    <property type="match status" value="1"/>
</dbReference>
<dbReference type="Gene3D" id="1.20.1440.90">
    <property type="entry name" value="Phosphoenolpyruvate/pyruvate domain"/>
    <property type="match status" value="1"/>
</dbReference>
<comment type="catalytic activity">
    <reaction evidence="8 9">
        <text>oxaloacetate + phosphate = phosphoenolpyruvate + hydrogencarbonate</text>
        <dbReference type="Rhea" id="RHEA:28370"/>
        <dbReference type="ChEBI" id="CHEBI:16452"/>
        <dbReference type="ChEBI" id="CHEBI:17544"/>
        <dbReference type="ChEBI" id="CHEBI:43474"/>
        <dbReference type="ChEBI" id="CHEBI:58702"/>
        <dbReference type="EC" id="4.1.1.31"/>
    </reaction>
</comment>
<keyword evidence="13" id="KW-1185">Reference proteome</keyword>
<protein>
    <recommendedName>
        <fullName evidence="4 9">Phosphoenolpyruvate carboxylase</fullName>
        <shortName evidence="9">PEPC</shortName>
        <shortName evidence="9">PEPCase</shortName>
        <ecNumber evidence="3 9">4.1.1.31</ecNumber>
    </recommendedName>
</protein>
<keyword evidence="12" id="KW-0670">Pyruvate</keyword>